<dbReference type="FunFam" id="3.30.300.20:FF:000005">
    <property type="entry name" value="Transcription termination/antitermination protein NusA"/>
    <property type="match status" value="1"/>
</dbReference>
<dbReference type="InterPro" id="IPR036555">
    <property type="entry name" value="NusA_N_sf"/>
</dbReference>
<evidence type="ECO:0000256" key="8">
    <source>
        <dbReference type="SAM" id="MobiDB-lite"/>
    </source>
</evidence>
<dbReference type="STRING" id="1387353.BSF38_05286"/>
<evidence type="ECO:0000259" key="9">
    <source>
        <dbReference type="PROSITE" id="PS50126"/>
    </source>
</evidence>
<feature type="region of interest" description="Disordered" evidence="8">
    <location>
        <begin position="375"/>
        <end position="578"/>
    </location>
</feature>
<evidence type="ECO:0000256" key="4">
    <source>
        <dbReference type="ARBA" id="ARBA00022884"/>
    </source>
</evidence>
<dbReference type="NCBIfam" id="TIGR01953">
    <property type="entry name" value="NusA"/>
    <property type="match status" value="1"/>
</dbReference>
<evidence type="ECO:0000256" key="6">
    <source>
        <dbReference type="ARBA" id="ARBA00023163"/>
    </source>
</evidence>
<feature type="compositionally biased region" description="Acidic residues" evidence="8">
    <location>
        <begin position="485"/>
        <end position="499"/>
    </location>
</feature>
<reference evidence="11" key="1">
    <citation type="submission" date="2016-12" db="EMBL/GenBank/DDBJ databases">
        <title>Comparative genomics of four Isosphaeraceae planctomycetes: a common pool of plasmids and glycoside hydrolase genes.</title>
        <authorList>
            <person name="Ivanova A."/>
        </authorList>
    </citation>
    <scope>NUCLEOTIDE SEQUENCE [LARGE SCALE GENOMIC DNA]</scope>
    <source>
        <strain evidence="11">PX4</strain>
    </source>
</reference>
<feature type="compositionally biased region" description="Basic and acidic residues" evidence="8">
    <location>
        <begin position="552"/>
        <end position="571"/>
    </location>
</feature>
<dbReference type="Pfam" id="PF13184">
    <property type="entry name" value="KH_NusA_1st"/>
    <property type="match status" value="1"/>
</dbReference>
<dbReference type="Proteomes" id="UP000186309">
    <property type="component" value="Chromosome"/>
</dbReference>
<evidence type="ECO:0000256" key="1">
    <source>
        <dbReference type="ARBA" id="ARBA00022472"/>
    </source>
</evidence>
<dbReference type="GO" id="GO:0005829">
    <property type="term" value="C:cytosol"/>
    <property type="evidence" value="ECO:0007669"/>
    <property type="project" value="TreeGrafter"/>
</dbReference>
<name>A0A1U7CXN6_9BACT</name>
<dbReference type="CDD" id="cd02134">
    <property type="entry name" value="KH-II_NusA_rpt1"/>
    <property type="match status" value="1"/>
</dbReference>
<dbReference type="InterPro" id="IPR012340">
    <property type="entry name" value="NA-bd_OB-fold"/>
</dbReference>
<dbReference type="Pfam" id="PF08529">
    <property type="entry name" value="NusA_N"/>
    <property type="match status" value="2"/>
</dbReference>
<gene>
    <name evidence="7" type="primary">nusA</name>
    <name evidence="10" type="ORF">BSF38_05286</name>
</gene>
<proteinExistence type="inferred from homology"/>
<comment type="subcellular location">
    <subcellularLocation>
        <location evidence="7">Cytoplasm</location>
    </subcellularLocation>
</comment>
<keyword evidence="4 7" id="KW-0694">RNA-binding</keyword>
<dbReference type="PANTHER" id="PTHR22648">
    <property type="entry name" value="TRANSCRIPTION TERMINATION FACTOR NUSA"/>
    <property type="match status" value="1"/>
</dbReference>
<dbReference type="SUPFAM" id="SSF50249">
    <property type="entry name" value="Nucleic acid-binding proteins"/>
    <property type="match status" value="1"/>
</dbReference>
<dbReference type="AlphaFoldDB" id="A0A1U7CXN6"/>
<evidence type="ECO:0000313" key="10">
    <source>
        <dbReference type="EMBL" id="APW63712.1"/>
    </source>
</evidence>
<feature type="compositionally biased region" description="Acidic residues" evidence="8">
    <location>
        <begin position="412"/>
        <end position="436"/>
    </location>
</feature>
<keyword evidence="3 7" id="KW-0889">Transcription antitermination</keyword>
<dbReference type="InterPro" id="IPR058582">
    <property type="entry name" value="KH_NusA_2nd"/>
</dbReference>
<comment type="similarity">
    <text evidence="7">Belongs to the NusA family.</text>
</comment>
<sequence length="578" mass="62759">MSVDLVRIVDSIHRDKNISKEILFDGIQSALATAARKHYPDAAEIEIHIDRDSGAIDATKDGVKMDPSELGRISAQTAKQVIIQKIREAERDSLFDEFEDQRGDLVTGTVQRFEGGAVIVNLGKTDGILPRGEQIPGESYHPNERIRAIILDVRKVGQRVKIILSRTHPDFVRRLFELEIPEIADQVIAIRALAREAGYRSKVAVTSIDAKIDAVGACVGVRGTRIKNIVDELGGERIDIVRWNESLQVLIPNSLQPAEIDEVMLCHLLGRAIVLVRDDQLSLAIGRRGQNVRLASKLVGWDVEIMTAEELDEVIEKAVKTFEKIDEVDTELAERLVEQGILSYDDLSVMEISDLVNTIEGLTEEQASSIVSQAETMAEEQTDELPRRKAGRAAAALAEGRDSGESPPVEVNGDETASDLASEYDGEAAAELDESGPSDGGPSGDESGIDELTDSTGMHDSALPAERGDEVEDDSSFDEGAVSESESEPEGDEASDDEYHDVALAEETSGRTAQGHEVTSPPSDDDQSETLRIVTDVVENGEAPSTISEPELEPRDTSRPDNGARGKDQKPGRTSASE</sequence>
<dbReference type="InterPro" id="IPR025249">
    <property type="entry name" value="TF_NusA_KH_1st"/>
</dbReference>
<dbReference type="SUPFAM" id="SSF69705">
    <property type="entry name" value="Transcription factor NusA, N-terminal domain"/>
    <property type="match status" value="1"/>
</dbReference>
<dbReference type="PROSITE" id="PS50126">
    <property type="entry name" value="S1"/>
    <property type="match status" value="1"/>
</dbReference>
<dbReference type="Gene3D" id="3.30.300.20">
    <property type="match status" value="2"/>
</dbReference>
<dbReference type="Gene3D" id="2.40.50.140">
    <property type="entry name" value="Nucleic acid-binding proteins"/>
    <property type="match status" value="1"/>
</dbReference>
<keyword evidence="6 7" id="KW-0804">Transcription</keyword>
<dbReference type="GO" id="GO:0006353">
    <property type="term" value="P:DNA-templated transcription termination"/>
    <property type="evidence" value="ECO:0007669"/>
    <property type="project" value="UniProtKB-UniRule"/>
</dbReference>
<dbReference type="SMART" id="SM00322">
    <property type="entry name" value="KH"/>
    <property type="match status" value="2"/>
</dbReference>
<dbReference type="InterPro" id="IPR009019">
    <property type="entry name" value="KH_sf_prok-type"/>
</dbReference>
<keyword evidence="2 7" id="KW-0963">Cytoplasm</keyword>
<evidence type="ECO:0000256" key="3">
    <source>
        <dbReference type="ARBA" id="ARBA00022814"/>
    </source>
</evidence>
<protein>
    <recommendedName>
        <fullName evidence="7">Transcription termination/antitermination protein NusA</fullName>
    </recommendedName>
</protein>
<dbReference type="SUPFAM" id="SSF47794">
    <property type="entry name" value="Rad51 N-terminal domain-like"/>
    <property type="match status" value="1"/>
</dbReference>
<dbReference type="InterPro" id="IPR030842">
    <property type="entry name" value="TF_NusA_bacterial"/>
</dbReference>
<accession>A0A1U7CXN6</accession>
<dbReference type="PROSITE" id="PS50084">
    <property type="entry name" value="KH_TYPE_1"/>
    <property type="match status" value="1"/>
</dbReference>
<evidence type="ECO:0000256" key="5">
    <source>
        <dbReference type="ARBA" id="ARBA00023015"/>
    </source>
</evidence>
<dbReference type="Gene3D" id="3.30.1480.10">
    <property type="entry name" value="NusA, N-terminal domain"/>
    <property type="match status" value="1"/>
</dbReference>
<organism evidence="10 11">
    <name type="scientific">Paludisphaera borealis</name>
    <dbReference type="NCBI Taxonomy" id="1387353"/>
    <lineage>
        <taxon>Bacteria</taxon>
        <taxon>Pseudomonadati</taxon>
        <taxon>Planctomycetota</taxon>
        <taxon>Planctomycetia</taxon>
        <taxon>Isosphaerales</taxon>
        <taxon>Isosphaeraceae</taxon>
        <taxon>Paludisphaera</taxon>
    </lineage>
</organism>
<dbReference type="Pfam" id="PF00575">
    <property type="entry name" value="S1"/>
    <property type="match status" value="1"/>
</dbReference>
<dbReference type="GO" id="GO:0003723">
    <property type="term" value="F:RNA binding"/>
    <property type="evidence" value="ECO:0007669"/>
    <property type="project" value="UniProtKB-UniRule"/>
</dbReference>
<evidence type="ECO:0000256" key="2">
    <source>
        <dbReference type="ARBA" id="ARBA00022490"/>
    </source>
</evidence>
<dbReference type="GO" id="GO:0003700">
    <property type="term" value="F:DNA-binding transcription factor activity"/>
    <property type="evidence" value="ECO:0007669"/>
    <property type="project" value="InterPro"/>
</dbReference>
<evidence type="ECO:0000256" key="7">
    <source>
        <dbReference type="HAMAP-Rule" id="MF_00945"/>
    </source>
</evidence>
<dbReference type="InterPro" id="IPR010995">
    <property type="entry name" value="DNA_repair_Rad51/TF_NusA_a-hlx"/>
</dbReference>
<dbReference type="InterPro" id="IPR015946">
    <property type="entry name" value="KH_dom-like_a/b"/>
</dbReference>
<dbReference type="OrthoDB" id="9807233at2"/>
<dbReference type="SUPFAM" id="SSF54814">
    <property type="entry name" value="Prokaryotic type KH domain (KH-domain type II)"/>
    <property type="match status" value="2"/>
</dbReference>
<dbReference type="Gene3D" id="1.10.150.20">
    <property type="entry name" value="5' to 3' exonuclease, C-terminal subdomain"/>
    <property type="match status" value="1"/>
</dbReference>
<dbReference type="GO" id="GO:0031564">
    <property type="term" value="P:transcription antitermination"/>
    <property type="evidence" value="ECO:0007669"/>
    <property type="project" value="UniProtKB-UniRule"/>
</dbReference>
<dbReference type="Pfam" id="PF26594">
    <property type="entry name" value="KH_NusA_2nd"/>
    <property type="match status" value="1"/>
</dbReference>
<dbReference type="CDD" id="cd22529">
    <property type="entry name" value="KH-II_NusA_rpt2"/>
    <property type="match status" value="1"/>
</dbReference>
<dbReference type="InterPro" id="IPR004087">
    <property type="entry name" value="KH_dom"/>
</dbReference>
<dbReference type="SMART" id="SM00316">
    <property type="entry name" value="S1"/>
    <property type="match status" value="1"/>
</dbReference>
<dbReference type="InterPro" id="IPR013735">
    <property type="entry name" value="TF_NusA_N"/>
</dbReference>
<comment type="function">
    <text evidence="7">Participates in both transcription termination and antitermination.</text>
</comment>
<feature type="domain" description="S1 motif" evidence="9">
    <location>
        <begin position="103"/>
        <end position="167"/>
    </location>
</feature>
<comment type="subunit">
    <text evidence="7">Monomer. Binds directly to the core enzyme of the DNA-dependent RNA polymerase and to nascent RNA.</text>
</comment>
<dbReference type="KEGG" id="pbor:BSF38_05286"/>
<keyword evidence="1 7" id="KW-0806">Transcription termination</keyword>
<dbReference type="CDD" id="cd04455">
    <property type="entry name" value="S1_NusA"/>
    <property type="match status" value="1"/>
</dbReference>
<keyword evidence="11" id="KW-1185">Reference proteome</keyword>
<evidence type="ECO:0000313" key="11">
    <source>
        <dbReference type="Proteomes" id="UP000186309"/>
    </source>
</evidence>
<dbReference type="PANTHER" id="PTHR22648:SF0">
    <property type="entry name" value="TRANSCRIPTION TERMINATION_ANTITERMINATION PROTEIN NUSA"/>
    <property type="match status" value="1"/>
</dbReference>
<dbReference type="InterPro" id="IPR010213">
    <property type="entry name" value="TF_NusA"/>
</dbReference>
<dbReference type="InterPro" id="IPR003029">
    <property type="entry name" value="S1_domain"/>
</dbReference>
<dbReference type="RefSeq" id="WP_083713541.1">
    <property type="nucleotide sequence ID" value="NZ_CP019082.1"/>
</dbReference>
<dbReference type="EMBL" id="CP019082">
    <property type="protein sequence ID" value="APW63712.1"/>
    <property type="molecule type" value="Genomic_DNA"/>
</dbReference>
<dbReference type="GO" id="GO:0000166">
    <property type="term" value="F:nucleotide binding"/>
    <property type="evidence" value="ECO:0007669"/>
    <property type="project" value="InterPro"/>
</dbReference>
<dbReference type="HAMAP" id="MF_00945_B">
    <property type="entry name" value="NusA_B"/>
    <property type="match status" value="1"/>
</dbReference>
<keyword evidence="5 7" id="KW-0805">Transcription regulation</keyword>
<dbReference type="FunFam" id="3.30.300.20:FF:000002">
    <property type="entry name" value="Transcription termination/antitermination protein NusA"/>
    <property type="match status" value="1"/>
</dbReference>